<protein>
    <submittedName>
        <fullName evidence="2">Uncharacterized protein</fullName>
    </submittedName>
</protein>
<feature type="compositionally biased region" description="Basic and acidic residues" evidence="1">
    <location>
        <begin position="365"/>
        <end position="390"/>
    </location>
</feature>
<organism evidence="2 3">
    <name type="scientific">Candidula unifasciata</name>
    <dbReference type="NCBI Taxonomy" id="100452"/>
    <lineage>
        <taxon>Eukaryota</taxon>
        <taxon>Metazoa</taxon>
        <taxon>Spiralia</taxon>
        <taxon>Lophotrochozoa</taxon>
        <taxon>Mollusca</taxon>
        <taxon>Gastropoda</taxon>
        <taxon>Heterobranchia</taxon>
        <taxon>Euthyneura</taxon>
        <taxon>Panpulmonata</taxon>
        <taxon>Eupulmonata</taxon>
        <taxon>Stylommatophora</taxon>
        <taxon>Helicina</taxon>
        <taxon>Helicoidea</taxon>
        <taxon>Geomitridae</taxon>
        <taxon>Candidula</taxon>
    </lineage>
</organism>
<feature type="compositionally biased region" description="Polar residues" evidence="1">
    <location>
        <begin position="97"/>
        <end position="113"/>
    </location>
</feature>
<dbReference type="Proteomes" id="UP000678393">
    <property type="component" value="Unassembled WGS sequence"/>
</dbReference>
<sequence>MPAPPRAIGHSKVLKMLDYLVESLFVTPTNTRTCGHGQQCEADYNPDKVLGLSLEQFQLLVLGLSFVAAMGWICCVACLSSSLQQSGRTTPEKSAPIYSTSRLPTDGTTELPPSSLSARIKGSLFLLLYKIRRFGTEPRCENTTRTPLANGFRRRSSSRATVTASERSLRSDCRCPQSLSRVHTRGSVTDHGQSEVSFTESLVMSQCRSRGKEGLETRSESHNGLQDARVLPNSDWKDGIHLSVEPHSDWNDDDDGTETCIEPHSHWKGDVREYTEPRSHWKEGIEASTEPPSVWSDDVDARTELHSDWKEGRKLRAKALRNWKKGTVSRTELHSDWKKSMESFSEPCYNQRNGTGYEHQPTRSMKKDRDSWFQHHEHENSEKITDQCSY</sequence>
<dbReference type="AlphaFoldDB" id="A0A8S3ZQ36"/>
<evidence type="ECO:0000313" key="2">
    <source>
        <dbReference type="EMBL" id="CAG5129412.1"/>
    </source>
</evidence>
<gene>
    <name evidence="2" type="ORF">CUNI_LOCUS14970</name>
</gene>
<name>A0A8S3ZQ36_9EUPU</name>
<accession>A0A8S3ZQ36</accession>
<reference evidence="2" key="1">
    <citation type="submission" date="2021-04" db="EMBL/GenBank/DDBJ databases">
        <authorList>
            <consortium name="Molecular Ecology Group"/>
        </authorList>
    </citation>
    <scope>NUCLEOTIDE SEQUENCE</scope>
</reference>
<dbReference type="EMBL" id="CAJHNH020003481">
    <property type="protein sequence ID" value="CAG5129412.1"/>
    <property type="molecule type" value="Genomic_DNA"/>
</dbReference>
<feature type="region of interest" description="Disordered" evidence="1">
    <location>
        <begin position="348"/>
        <end position="390"/>
    </location>
</feature>
<evidence type="ECO:0000313" key="3">
    <source>
        <dbReference type="Proteomes" id="UP000678393"/>
    </source>
</evidence>
<comment type="caution">
    <text evidence="2">The sequence shown here is derived from an EMBL/GenBank/DDBJ whole genome shotgun (WGS) entry which is preliminary data.</text>
</comment>
<feature type="region of interest" description="Disordered" evidence="1">
    <location>
        <begin position="86"/>
        <end position="113"/>
    </location>
</feature>
<proteinExistence type="predicted"/>
<evidence type="ECO:0000256" key="1">
    <source>
        <dbReference type="SAM" id="MobiDB-lite"/>
    </source>
</evidence>
<keyword evidence="3" id="KW-1185">Reference proteome</keyword>